<sequence length="198" mass="23117">MFSSIFIGLKYKRKRQCFSVPQLLAQDNGYGIWRRGGEALDRFSPLNGCSWRGRRTGVRPHRSMKSMREMVEDEQVVRIANCANAQPARMAYPGRALDLVLRLLHFTQMRERERVYPASRSLPFAFRLVSSSRTSRTNNWKSAQKTWPGTSWEWNGGAMRNSWQWNAWNGGSGTHRNGQRGEKDERRRMLGHKWQARN</sequence>
<gene>
    <name evidence="2" type="ORF">HDC19472</name>
</gene>
<reference evidence="2" key="1">
    <citation type="journal article" date="2003" name="Genome Biol.">
        <title>An integrated gene annotation and transcriptional profiling approach towards the full gene content of the Drosophila genome.</title>
        <authorList>
            <person name="Hild M."/>
            <person name="Beckmann B."/>
            <person name="Haas S.A."/>
            <person name="Koch B."/>
            <person name="Solovyev V."/>
            <person name="Busold C."/>
            <person name="Fellenberg K."/>
            <person name="Boutros M."/>
            <person name="Vingron M."/>
            <person name="Sauer F."/>
            <person name="Hoheisel J.D."/>
            <person name="Paro R."/>
        </authorList>
    </citation>
    <scope>NUCLEOTIDE SEQUENCE</scope>
</reference>
<accession>Q6II87</accession>
<evidence type="ECO:0000256" key="1">
    <source>
        <dbReference type="SAM" id="MobiDB-lite"/>
    </source>
</evidence>
<proteinExistence type="predicted"/>
<feature type="compositionally biased region" description="Basic residues" evidence="1">
    <location>
        <begin position="189"/>
        <end position="198"/>
    </location>
</feature>
<feature type="compositionally biased region" description="Basic and acidic residues" evidence="1">
    <location>
        <begin position="179"/>
        <end position="188"/>
    </location>
</feature>
<dbReference type="AlphaFoldDB" id="Q6II87"/>
<protein>
    <submittedName>
        <fullName evidence="2">HDC19472</fullName>
    </submittedName>
</protein>
<name>Q6II87_DROME</name>
<feature type="region of interest" description="Disordered" evidence="1">
    <location>
        <begin position="169"/>
        <end position="198"/>
    </location>
</feature>
<evidence type="ECO:0000313" key="2">
    <source>
        <dbReference type="EMBL" id="DAA03379.1"/>
    </source>
</evidence>
<organism evidence="2">
    <name type="scientific">Drosophila melanogaster</name>
    <name type="common">Fruit fly</name>
    <dbReference type="NCBI Taxonomy" id="7227"/>
    <lineage>
        <taxon>Eukaryota</taxon>
        <taxon>Metazoa</taxon>
        <taxon>Ecdysozoa</taxon>
        <taxon>Arthropoda</taxon>
        <taxon>Hexapoda</taxon>
        <taxon>Insecta</taxon>
        <taxon>Pterygota</taxon>
        <taxon>Neoptera</taxon>
        <taxon>Endopterygota</taxon>
        <taxon>Diptera</taxon>
        <taxon>Brachycera</taxon>
        <taxon>Muscomorpha</taxon>
        <taxon>Ephydroidea</taxon>
        <taxon>Drosophilidae</taxon>
        <taxon>Drosophila</taxon>
        <taxon>Sophophora</taxon>
    </lineage>
</organism>
<dbReference type="EMBL" id="BK003179">
    <property type="protein sequence ID" value="DAA03379.1"/>
    <property type="molecule type" value="Genomic_DNA"/>
</dbReference>